<accession>H8MSD0</accession>
<proteinExistence type="predicted"/>
<gene>
    <name evidence="2" type="ordered locus">COCOR_02597</name>
</gene>
<dbReference type="EMBL" id="CP003389">
    <property type="protein sequence ID" value="AFE04736.1"/>
    <property type="molecule type" value="Genomic_DNA"/>
</dbReference>
<reference evidence="2 3" key="1">
    <citation type="journal article" date="2012" name="J. Bacteriol.">
        <title>Complete Genome Sequence of the Fruiting Myxobacterium Corallococcus coralloides DSM 2259.</title>
        <authorList>
            <person name="Huntley S."/>
            <person name="Zhang Y."/>
            <person name="Treuner-Lange A."/>
            <person name="Kneip S."/>
            <person name="Sensen C.W."/>
            <person name="Sogaard-Andersen L."/>
        </authorList>
    </citation>
    <scope>NUCLEOTIDE SEQUENCE [LARGE SCALE GENOMIC DNA]</scope>
    <source>
        <strain evidence="3">ATCC 25202 / DSM 2259 / NBRC 100086 / M2</strain>
    </source>
</reference>
<keyword evidence="1" id="KW-0732">Signal</keyword>
<evidence type="ECO:0008006" key="4">
    <source>
        <dbReference type="Google" id="ProtNLM"/>
    </source>
</evidence>
<dbReference type="Proteomes" id="UP000007587">
    <property type="component" value="Chromosome"/>
</dbReference>
<dbReference type="GO" id="GO:0008374">
    <property type="term" value="F:O-acyltransferase activity"/>
    <property type="evidence" value="ECO:0007669"/>
    <property type="project" value="InterPro"/>
</dbReference>
<organism evidence="2 3">
    <name type="scientific">Corallococcus coralloides (strain ATCC 25202 / DSM 2259 / NBRC 100086 / M2)</name>
    <name type="common">Myxococcus coralloides</name>
    <dbReference type="NCBI Taxonomy" id="1144275"/>
    <lineage>
        <taxon>Bacteria</taxon>
        <taxon>Pseudomonadati</taxon>
        <taxon>Myxococcota</taxon>
        <taxon>Myxococcia</taxon>
        <taxon>Myxococcales</taxon>
        <taxon>Cystobacterineae</taxon>
        <taxon>Myxococcaceae</taxon>
        <taxon>Corallococcus</taxon>
    </lineage>
</organism>
<sequence>MRLFPPVAVSLLLSACTASRVALPPPTGEEVTVFIHGYRGSFLTTAEGERERAWVSVGDLLTRGERSLALPFPGQRESPGFGPLEADGPMTRFTVLPWVARYDIYKSFLEFGRERLPGFVVFDYDWRQDNRVTAKRLCALLDSLAEARGGRVKVNLVAHSMGGLVTLHCLRYGTGDDTGEPTWAGARHVKRVVFLGTPFRGAPGMFDDFTLGTPVGRNRALLSPEALFTFASAFQLLPAESDFFVDASGQPVSFDAYRPDAWVEGGWGVFQDPAVRKLPAYRQWLERMLAARSELARALSEIDGPPPPFRTLAVVGVGHPLIKSFRIIDGKPTFEDPVLADGDGSVLTARALPPPPIHVDRLETQADHVGMMGDEEVQEAVARFVTGD</sequence>
<dbReference type="AlphaFoldDB" id="H8MSD0"/>
<dbReference type="InterPro" id="IPR003386">
    <property type="entry name" value="LACT/PDAT_acylTrfase"/>
</dbReference>
<dbReference type="PANTHER" id="PTHR11440">
    <property type="entry name" value="LECITHIN-CHOLESTEROL ACYLTRANSFERASE-RELATED"/>
    <property type="match status" value="1"/>
</dbReference>
<dbReference type="InParanoid" id="H8MSD0"/>
<dbReference type="OrthoDB" id="9814331at2"/>
<protein>
    <recommendedName>
        <fullName evidence="4">Alpha/beta fold hydrolase</fullName>
    </recommendedName>
</protein>
<dbReference type="HOGENOM" id="CLU_711178_0_0_7"/>
<evidence type="ECO:0000313" key="3">
    <source>
        <dbReference type="Proteomes" id="UP000007587"/>
    </source>
</evidence>
<dbReference type="Gene3D" id="3.40.50.1820">
    <property type="entry name" value="alpha/beta hydrolase"/>
    <property type="match status" value="1"/>
</dbReference>
<dbReference type="Pfam" id="PF02450">
    <property type="entry name" value="LCAT"/>
    <property type="match status" value="1"/>
</dbReference>
<evidence type="ECO:0000313" key="2">
    <source>
        <dbReference type="EMBL" id="AFE04736.1"/>
    </source>
</evidence>
<dbReference type="GO" id="GO:0006629">
    <property type="term" value="P:lipid metabolic process"/>
    <property type="evidence" value="ECO:0007669"/>
    <property type="project" value="InterPro"/>
</dbReference>
<feature type="signal peptide" evidence="1">
    <location>
        <begin position="1"/>
        <end position="22"/>
    </location>
</feature>
<name>H8MSD0_CORCM</name>
<reference evidence="3" key="2">
    <citation type="submission" date="2012-03" db="EMBL/GenBank/DDBJ databases">
        <title>Genome sequence of the fruiting myxobacterium Corallococcus coralloides DSM 2259.</title>
        <authorList>
            <person name="Huntley S."/>
            <person name="Zhang Y."/>
            <person name="Treuner-Lange A."/>
            <person name="Sensen C.W."/>
            <person name="Sogaard-Andersen L."/>
        </authorList>
    </citation>
    <scope>NUCLEOTIDE SEQUENCE [LARGE SCALE GENOMIC DNA]</scope>
    <source>
        <strain evidence="3">ATCC 25202 / DSM 2259 / NBRC 100086 / M2</strain>
    </source>
</reference>
<dbReference type="KEGG" id="ccx:COCOR_02597"/>
<dbReference type="SUPFAM" id="SSF53474">
    <property type="entry name" value="alpha/beta-Hydrolases"/>
    <property type="match status" value="1"/>
</dbReference>
<evidence type="ECO:0000256" key="1">
    <source>
        <dbReference type="SAM" id="SignalP"/>
    </source>
</evidence>
<dbReference type="STRING" id="1144275.COCOR_02597"/>
<keyword evidence="3" id="KW-1185">Reference proteome</keyword>
<dbReference type="PROSITE" id="PS51257">
    <property type="entry name" value="PROKAR_LIPOPROTEIN"/>
    <property type="match status" value="1"/>
</dbReference>
<dbReference type="eggNOG" id="COG1075">
    <property type="taxonomic scope" value="Bacteria"/>
</dbReference>
<feature type="chain" id="PRO_5003616238" description="Alpha/beta fold hydrolase" evidence="1">
    <location>
        <begin position="23"/>
        <end position="388"/>
    </location>
</feature>
<dbReference type="InterPro" id="IPR029058">
    <property type="entry name" value="AB_hydrolase_fold"/>
</dbReference>